<accession>F9CV10</accession>
<gene>
    <name evidence="2" type="ORF">MY1_1970</name>
</gene>
<comment type="caution">
    <text evidence="2">The sequence shown here is derived from an EMBL/GenBank/DDBJ whole genome shotgun (WGS) entry which is preliminary data.</text>
</comment>
<evidence type="ECO:0000313" key="2">
    <source>
        <dbReference type="EMBL" id="EGP94714.1"/>
    </source>
</evidence>
<organism evidence="2 3">
    <name type="scientific">Nitrosarchaeum koreense MY1</name>
    <dbReference type="NCBI Taxonomy" id="1001994"/>
    <lineage>
        <taxon>Archaea</taxon>
        <taxon>Nitrososphaerota</taxon>
        <taxon>Nitrososphaeria</taxon>
        <taxon>Nitrosopumilales</taxon>
        <taxon>Nitrosopumilaceae</taxon>
        <taxon>Nitrosarchaeum</taxon>
    </lineage>
</organism>
<dbReference type="STRING" id="1001994.MY1_1970"/>
<dbReference type="RefSeq" id="WP_007551760.1">
    <property type="nucleotide sequence ID" value="NZ_AFPU01000001.1"/>
</dbReference>
<dbReference type="EMBL" id="AFPU01000001">
    <property type="protein sequence ID" value="EGP94714.1"/>
    <property type="molecule type" value="Genomic_DNA"/>
</dbReference>
<dbReference type="AlphaFoldDB" id="F9CV10"/>
<sequence>MALPILPIYASTDPILITYSSNIQNVVFDGKWTNQIEWKASSDNMFSYDNNETVIHLRTAHHENFIYVFVDPITDHTLDYNMDKSMICFDGKNNKNMIPDKDDYCFSVLLGEKQGTIQQGLDNSKYQFTNNSEFIAVSSISDENDRYTKIPHPSYEFKIPIELLNRSDNYGFYLSVYDASLNKYYSWPKNSTQQNSSDVPLPSQWGDIVSPDKSLPELNLPILIFTISIFTIILIQLKIKTRIFGSFRF</sequence>
<reference evidence="2 3" key="1">
    <citation type="journal article" date="2011" name="J. Bacteriol.">
        <title>Genome Sequence of an Ammonia-Oxidizing Soil Archaeon, "Candidatus Nitrosoarchaeum koreensis" MY1.</title>
        <authorList>
            <person name="Kim B.K."/>
            <person name="Jung M.Y."/>
            <person name="Yu D.S."/>
            <person name="Park S.J."/>
            <person name="Oh T.K."/>
            <person name="Rhee S.K."/>
            <person name="Kim J.F."/>
        </authorList>
    </citation>
    <scope>NUCLEOTIDE SEQUENCE [LARGE SCALE GENOMIC DNA]</scope>
    <source>
        <strain evidence="2 3">MY1</strain>
    </source>
</reference>
<evidence type="ECO:0000313" key="3">
    <source>
        <dbReference type="Proteomes" id="UP000004440"/>
    </source>
</evidence>
<dbReference type="OrthoDB" id="11811at2157"/>
<keyword evidence="1" id="KW-0812">Transmembrane</keyword>
<keyword evidence="1" id="KW-1133">Transmembrane helix</keyword>
<name>F9CV10_9ARCH</name>
<keyword evidence="3" id="KW-1185">Reference proteome</keyword>
<evidence type="ECO:0000256" key="1">
    <source>
        <dbReference type="SAM" id="Phobius"/>
    </source>
</evidence>
<feature type="transmembrane region" description="Helical" evidence="1">
    <location>
        <begin position="218"/>
        <end position="239"/>
    </location>
</feature>
<protein>
    <submittedName>
        <fullName evidence="2">Uncharacterized protein</fullName>
    </submittedName>
</protein>
<proteinExistence type="predicted"/>
<keyword evidence="1" id="KW-0472">Membrane</keyword>
<dbReference type="Proteomes" id="UP000004440">
    <property type="component" value="Unassembled WGS sequence"/>
</dbReference>